<dbReference type="KEGG" id="lmoi:VV02_16300"/>
<name>A0A0K1JK29_9MICO</name>
<feature type="transmembrane region" description="Helical" evidence="1">
    <location>
        <begin position="42"/>
        <end position="61"/>
    </location>
</feature>
<dbReference type="EMBL" id="CP011112">
    <property type="protein sequence ID" value="AKU17061.1"/>
    <property type="molecule type" value="Genomic_DNA"/>
</dbReference>
<dbReference type="Proteomes" id="UP000066480">
    <property type="component" value="Chromosome"/>
</dbReference>
<evidence type="ECO:0000256" key="1">
    <source>
        <dbReference type="SAM" id="Phobius"/>
    </source>
</evidence>
<keyword evidence="3" id="KW-1185">Reference proteome</keyword>
<proteinExistence type="predicted"/>
<gene>
    <name evidence="2" type="ORF">VV02_16300</name>
</gene>
<keyword evidence="1" id="KW-0812">Transmembrane</keyword>
<accession>A0A0K1JK29</accession>
<evidence type="ECO:0000313" key="3">
    <source>
        <dbReference type="Proteomes" id="UP000066480"/>
    </source>
</evidence>
<keyword evidence="1" id="KW-1133">Transmembrane helix</keyword>
<evidence type="ECO:0000313" key="2">
    <source>
        <dbReference type="EMBL" id="AKU17061.1"/>
    </source>
</evidence>
<protein>
    <recommendedName>
        <fullName evidence="4">PH domain-containing protein</fullName>
    </recommendedName>
</protein>
<dbReference type="AlphaFoldDB" id="A0A0K1JK29"/>
<keyword evidence="1" id="KW-0472">Membrane</keyword>
<sequence length="181" mass="19668">MEHVRIGATPYDVSGAFLAALLVGLLPAVVTGALSHSLLSSAAVYLILVVLTTGLLTRRIVTTLDAQGVTRRAVRGTTHLPWTEVGSAAFVAGNDTPGGEGGEPERWLVVRDRRRDREVRIMPLVSLAGVEGASTSLGLRTRRQLIMAVRELDRRGYDVECDSLLERSAYLRILHLARTQD</sequence>
<evidence type="ECO:0008006" key="4">
    <source>
        <dbReference type="Google" id="ProtNLM"/>
    </source>
</evidence>
<dbReference type="RefSeq" id="WP_052593120.1">
    <property type="nucleotide sequence ID" value="NZ_CP011112.1"/>
</dbReference>
<reference evidence="2 3" key="1">
    <citation type="submission" date="2015-03" db="EMBL/GenBank/DDBJ databases">
        <title>Luteipulveratus halotolerans sp. nov., a novel actinobacterium (Dermacoccaceae) from Sarawak, Malaysia.</title>
        <authorList>
            <person name="Juboi H."/>
            <person name="Basik A."/>
            <person name="Shamsul S.S."/>
            <person name="Arnold P."/>
            <person name="Schmitt E.K."/>
            <person name="Sanglier J.-J."/>
            <person name="Yeo T."/>
        </authorList>
    </citation>
    <scope>NUCLEOTIDE SEQUENCE [LARGE SCALE GENOMIC DNA]</scope>
    <source>
        <strain evidence="2 3">MN07-A0370</strain>
    </source>
</reference>
<dbReference type="STRING" id="571913.VV02_16300"/>
<organism evidence="2 3">
    <name type="scientific">Luteipulveratus mongoliensis</name>
    <dbReference type="NCBI Taxonomy" id="571913"/>
    <lineage>
        <taxon>Bacteria</taxon>
        <taxon>Bacillati</taxon>
        <taxon>Actinomycetota</taxon>
        <taxon>Actinomycetes</taxon>
        <taxon>Micrococcales</taxon>
        <taxon>Dermacoccaceae</taxon>
        <taxon>Luteipulveratus</taxon>
    </lineage>
</organism>